<name>A0A4Q9GTY1_9MICO</name>
<dbReference type="AlphaFoldDB" id="A0A4Q9GTY1"/>
<feature type="transmembrane region" description="Helical" evidence="1">
    <location>
        <begin position="87"/>
        <end position="106"/>
    </location>
</feature>
<dbReference type="Proteomes" id="UP000294194">
    <property type="component" value="Unassembled WGS sequence"/>
</dbReference>
<sequence>MSRLGRIALATTAGLFSIVVAFGIVIQQSVGDPGENCYSKQFPPEGLHPSPEGQFNGQAISYFPFGMACNWTMADESSYEQPNPNPLPTVFLYGGLISVLFGPTLITRRMRTKVPSTPSPE</sequence>
<keyword evidence="1" id="KW-0812">Transmembrane</keyword>
<accession>A0A4Q9GTY1</accession>
<keyword evidence="1" id="KW-1133">Transmembrane helix</keyword>
<organism evidence="2 3">
    <name type="scientific">Glaciihabitans arcticus</name>
    <dbReference type="NCBI Taxonomy" id="2668039"/>
    <lineage>
        <taxon>Bacteria</taxon>
        <taxon>Bacillati</taxon>
        <taxon>Actinomycetota</taxon>
        <taxon>Actinomycetes</taxon>
        <taxon>Micrococcales</taxon>
        <taxon>Microbacteriaceae</taxon>
        <taxon>Glaciihabitans</taxon>
    </lineage>
</organism>
<proteinExistence type="predicted"/>
<keyword evidence="1" id="KW-0472">Membrane</keyword>
<evidence type="ECO:0000313" key="3">
    <source>
        <dbReference type="Proteomes" id="UP000294194"/>
    </source>
</evidence>
<gene>
    <name evidence="2" type="ORF">EYE40_00590</name>
</gene>
<dbReference type="RefSeq" id="WP_130980124.1">
    <property type="nucleotide sequence ID" value="NZ_SISG01000001.1"/>
</dbReference>
<comment type="caution">
    <text evidence="2">The sequence shown here is derived from an EMBL/GenBank/DDBJ whole genome shotgun (WGS) entry which is preliminary data.</text>
</comment>
<keyword evidence="3" id="KW-1185">Reference proteome</keyword>
<dbReference type="EMBL" id="SISG01000001">
    <property type="protein sequence ID" value="TBN56013.1"/>
    <property type="molecule type" value="Genomic_DNA"/>
</dbReference>
<reference evidence="3" key="1">
    <citation type="submission" date="2019-02" db="EMBL/GenBank/DDBJ databases">
        <title>Glaciihabitans arcticus sp. nov., a psychrotolerant bacterium isolated from polar soil.</title>
        <authorList>
            <person name="Dahal R.H."/>
        </authorList>
    </citation>
    <scope>NUCLEOTIDE SEQUENCE [LARGE SCALE GENOMIC DNA]</scope>
    <source>
        <strain evidence="3">RP-3-7</strain>
    </source>
</reference>
<feature type="transmembrane region" description="Helical" evidence="1">
    <location>
        <begin position="7"/>
        <end position="26"/>
    </location>
</feature>
<evidence type="ECO:0000313" key="2">
    <source>
        <dbReference type="EMBL" id="TBN56013.1"/>
    </source>
</evidence>
<protein>
    <submittedName>
        <fullName evidence="2">Uncharacterized protein</fullName>
    </submittedName>
</protein>
<evidence type="ECO:0000256" key="1">
    <source>
        <dbReference type="SAM" id="Phobius"/>
    </source>
</evidence>